<name>B8IUB1_METNO</name>
<keyword evidence="3" id="KW-1185">Reference proteome</keyword>
<evidence type="ECO:0000313" key="3">
    <source>
        <dbReference type="Proteomes" id="UP000008207"/>
    </source>
</evidence>
<dbReference type="EMBL" id="CP001349">
    <property type="protein sequence ID" value="ACL55156.1"/>
    <property type="molecule type" value="Genomic_DNA"/>
</dbReference>
<evidence type="ECO:0000256" key="1">
    <source>
        <dbReference type="SAM" id="MobiDB-lite"/>
    </source>
</evidence>
<organism evidence="2 3">
    <name type="scientific">Methylobacterium nodulans (strain LMG 21967 / CNCM I-2342 / ORS 2060)</name>
    <dbReference type="NCBI Taxonomy" id="460265"/>
    <lineage>
        <taxon>Bacteria</taxon>
        <taxon>Pseudomonadati</taxon>
        <taxon>Pseudomonadota</taxon>
        <taxon>Alphaproteobacteria</taxon>
        <taxon>Hyphomicrobiales</taxon>
        <taxon>Methylobacteriaceae</taxon>
        <taxon>Methylobacterium</taxon>
    </lineage>
</organism>
<protein>
    <submittedName>
        <fullName evidence="2">Uncharacterized protein</fullName>
    </submittedName>
</protein>
<proteinExistence type="predicted"/>
<dbReference type="HOGENOM" id="CLU_2991541_0_0_5"/>
<accession>B8IUB1</accession>
<dbReference type="STRING" id="460265.Mnod_0109"/>
<dbReference type="Proteomes" id="UP000008207">
    <property type="component" value="Chromosome"/>
</dbReference>
<feature type="region of interest" description="Disordered" evidence="1">
    <location>
        <begin position="1"/>
        <end position="57"/>
    </location>
</feature>
<dbReference type="KEGG" id="mno:Mnod_0109"/>
<sequence>MRAAPGRRAMPGGYKRGDSVSMDQAAARRASPGRTRIGPPRRMRYLTQGDSMRRARG</sequence>
<reference evidence="2 3" key="1">
    <citation type="submission" date="2009-01" db="EMBL/GenBank/DDBJ databases">
        <title>Complete sequence of chromosome of Methylobacterium nodulans ORS 2060.</title>
        <authorList>
            <consortium name="US DOE Joint Genome Institute"/>
            <person name="Lucas S."/>
            <person name="Copeland A."/>
            <person name="Lapidus A."/>
            <person name="Glavina del Rio T."/>
            <person name="Dalin E."/>
            <person name="Tice H."/>
            <person name="Bruce D."/>
            <person name="Goodwin L."/>
            <person name="Pitluck S."/>
            <person name="Sims D."/>
            <person name="Brettin T."/>
            <person name="Detter J.C."/>
            <person name="Han C."/>
            <person name="Larimer F."/>
            <person name="Land M."/>
            <person name="Hauser L."/>
            <person name="Kyrpides N."/>
            <person name="Ivanova N."/>
            <person name="Marx C.J."/>
            <person name="Richardson P."/>
        </authorList>
    </citation>
    <scope>NUCLEOTIDE SEQUENCE [LARGE SCALE GENOMIC DNA]</scope>
    <source>
        <strain evidence="3">LMG 21967 / CNCM I-2342 / ORS 2060</strain>
    </source>
</reference>
<dbReference type="AlphaFoldDB" id="B8IUB1"/>
<gene>
    <name evidence="2" type="ordered locus">Mnod_0109</name>
</gene>
<evidence type="ECO:0000313" key="2">
    <source>
        <dbReference type="EMBL" id="ACL55156.1"/>
    </source>
</evidence>